<comment type="caution">
    <text evidence="1">The sequence shown here is derived from an EMBL/GenBank/DDBJ whole genome shotgun (WGS) entry which is preliminary data.</text>
</comment>
<protein>
    <submittedName>
        <fullName evidence="1">Uncharacterized protein</fullName>
    </submittedName>
</protein>
<name>A0A1Y2FY77_9BASI</name>
<dbReference type="Proteomes" id="UP000193467">
    <property type="component" value="Unassembled WGS sequence"/>
</dbReference>
<organism evidence="1 2">
    <name type="scientific">Leucosporidium creatinivorum</name>
    <dbReference type="NCBI Taxonomy" id="106004"/>
    <lineage>
        <taxon>Eukaryota</taxon>
        <taxon>Fungi</taxon>
        <taxon>Dikarya</taxon>
        <taxon>Basidiomycota</taxon>
        <taxon>Pucciniomycotina</taxon>
        <taxon>Microbotryomycetes</taxon>
        <taxon>Leucosporidiales</taxon>
        <taxon>Leucosporidium</taxon>
    </lineage>
</organism>
<dbReference type="EMBL" id="MCGR01000007">
    <property type="protein sequence ID" value="ORY89009.1"/>
    <property type="molecule type" value="Genomic_DNA"/>
</dbReference>
<dbReference type="OrthoDB" id="5296287at2759"/>
<proteinExistence type="predicted"/>
<keyword evidence="2" id="KW-1185">Reference proteome</keyword>
<gene>
    <name evidence="1" type="ORF">BCR35DRAFT_190656</name>
</gene>
<evidence type="ECO:0000313" key="1">
    <source>
        <dbReference type="EMBL" id="ORY89009.1"/>
    </source>
</evidence>
<accession>A0A1Y2FY77</accession>
<reference evidence="1 2" key="1">
    <citation type="submission" date="2016-07" db="EMBL/GenBank/DDBJ databases">
        <title>Pervasive Adenine N6-methylation of Active Genes in Fungi.</title>
        <authorList>
            <consortium name="DOE Joint Genome Institute"/>
            <person name="Mondo S.J."/>
            <person name="Dannebaum R.O."/>
            <person name="Kuo R.C."/>
            <person name="Labutti K."/>
            <person name="Haridas S."/>
            <person name="Kuo A."/>
            <person name="Salamov A."/>
            <person name="Ahrendt S.R."/>
            <person name="Lipzen A."/>
            <person name="Sullivan W."/>
            <person name="Andreopoulos W.B."/>
            <person name="Clum A."/>
            <person name="Lindquist E."/>
            <person name="Daum C."/>
            <person name="Ramamoorthy G.K."/>
            <person name="Gryganskyi A."/>
            <person name="Culley D."/>
            <person name="Magnuson J.K."/>
            <person name="James T.Y."/>
            <person name="O'Malley M.A."/>
            <person name="Stajich J.E."/>
            <person name="Spatafora J.W."/>
            <person name="Visel A."/>
            <person name="Grigoriev I.V."/>
        </authorList>
    </citation>
    <scope>NUCLEOTIDE SEQUENCE [LARGE SCALE GENOMIC DNA]</scope>
    <source>
        <strain evidence="1 2">62-1032</strain>
    </source>
</reference>
<sequence length="58" mass="6398">MAAKTFIRSLAGASAPLWIPYLYKPISNEWAGSVLAFAAVAMMPIPWPIRHLDLSIIE</sequence>
<dbReference type="AlphaFoldDB" id="A0A1Y2FY77"/>
<dbReference type="InParanoid" id="A0A1Y2FY77"/>
<evidence type="ECO:0000313" key="2">
    <source>
        <dbReference type="Proteomes" id="UP000193467"/>
    </source>
</evidence>